<evidence type="ECO:0000313" key="8">
    <source>
        <dbReference type="EMBL" id="OCX68921.1"/>
    </source>
</evidence>
<dbReference type="GO" id="GO:0022904">
    <property type="term" value="P:respiratory electron transport chain"/>
    <property type="evidence" value="ECO:0007669"/>
    <property type="project" value="InterPro"/>
</dbReference>
<evidence type="ECO:0000256" key="1">
    <source>
        <dbReference type="ARBA" id="ARBA00004651"/>
    </source>
</evidence>
<comment type="subcellular location">
    <subcellularLocation>
        <location evidence="1">Cell membrane</location>
        <topology evidence="1">Multi-pass membrane protein</topology>
    </subcellularLocation>
</comment>
<dbReference type="SUPFAM" id="SSF81342">
    <property type="entry name" value="Transmembrane di-heme cytochromes"/>
    <property type="match status" value="1"/>
</dbReference>
<organism evidence="8 9">
    <name type="scientific">Acidithiobacillus thiooxidans</name>
    <name type="common">Thiobacillus thiooxidans</name>
    <dbReference type="NCBI Taxonomy" id="930"/>
    <lineage>
        <taxon>Bacteria</taxon>
        <taxon>Pseudomonadati</taxon>
        <taxon>Pseudomonadota</taxon>
        <taxon>Acidithiobacillia</taxon>
        <taxon>Acidithiobacillales</taxon>
        <taxon>Acidithiobacillaceae</taxon>
        <taxon>Acidithiobacillus</taxon>
    </lineage>
</organism>
<dbReference type="AlphaFoldDB" id="A0A1C2I5M8"/>
<evidence type="ECO:0000256" key="5">
    <source>
        <dbReference type="ARBA" id="ARBA00023136"/>
    </source>
</evidence>
<dbReference type="InterPro" id="IPR016174">
    <property type="entry name" value="Di-haem_cyt_TM"/>
</dbReference>
<keyword evidence="4 6" id="KW-1133">Transmembrane helix</keyword>
<feature type="transmembrane region" description="Helical" evidence="6">
    <location>
        <begin position="115"/>
        <end position="138"/>
    </location>
</feature>
<reference evidence="8 9" key="1">
    <citation type="journal article" date="2016" name="Int. J. Mol. Sci.">
        <title>Comparative genomics of the extreme acidophile Acidithiobacillus thiooxidans reveals intraspecific divergence and niche adaptation.</title>
        <authorList>
            <person name="Zhang X."/>
            <person name="Feng X."/>
            <person name="Tao J."/>
            <person name="Ma L."/>
            <person name="Xiao Y."/>
            <person name="Liang Y."/>
            <person name="Liu X."/>
            <person name="Yin H."/>
        </authorList>
    </citation>
    <scope>NUCLEOTIDE SEQUENCE [LARGE SCALE GENOMIC DNA]</scope>
    <source>
        <strain evidence="8 9">A02</strain>
    </source>
</reference>
<evidence type="ECO:0000256" key="6">
    <source>
        <dbReference type="SAM" id="Phobius"/>
    </source>
</evidence>
<proteinExistence type="predicted"/>
<dbReference type="GO" id="GO:0005886">
    <property type="term" value="C:plasma membrane"/>
    <property type="evidence" value="ECO:0007669"/>
    <property type="project" value="UniProtKB-SubCell"/>
</dbReference>
<dbReference type="GO" id="GO:0009055">
    <property type="term" value="F:electron transfer activity"/>
    <property type="evidence" value="ECO:0007669"/>
    <property type="project" value="InterPro"/>
</dbReference>
<evidence type="ECO:0000256" key="2">
    <source>
        <dbReference type="ARBA" id="ARBA00022475"/>
    </source>
</evidence>
<gene>
    <name evidence="8" type="ORF">A6P07_17465</name>
</gene>
<dbReference type="Proteomes" id="UP000094893">
    <property type="component" value="Unassembled WGS sequence"/>
</dbReference>
<protein>
    <recommendedName>
        <fullName evidence="7">Cytochrome b561 bacterial/Ni-hydrogenase domain-containing protein</fullName>
    </recommendedName>
</protein>
<keyword evidence="2" id="KW-1003">Cell membrane</keyword>
<feature type="transmembrane region" description="Helical" evidence="6">
    <location>
        <begin position="12"/>
        <end position="30"/>
    </location>
</feature>
<keyword evidence="3 6" id="KW-0812">Transmembrane</keyword>
<dbReference type="RefSeq" id="WP_024895318.1">
    <property type="nucleotide sequence ID" value="NZ_LWRZ01000266.1"/>
</dbReference>
<feature type="domain" description="Cytochrome b561 bacterial/Ni-hydrogenase" evidence="7">
    <location>
        <begin position="6"/>
        <end position="190"/>
    </location>
</feature>
<name>A0A1C2I5M8_ACITH</name>
<feature type="transmembrane region" description="Helical" evidence="6">
    <location>
        <begin position="51"/>
        <end position="70"/>
    </location>
</feature>
<keyword evidence="5 6" id="KW-0472">Membrane</keyword>
<accession>A0A1C2I5M8</accession>
<sequence>MTESLRWPKSIKLLHILISVFMTFELMSELDMKAIWKREGELYFRHILFHAHMWVGMGTAVVIALFWLQIYCNKQVRAHLFPYRGAYLQNICVDITGMIKGYLPESGLRGGLPGFIQGVGLLAVTGMAFTGVIMFFLIPSFGVSEPIHIYQIPKKIHDYISEFVWVFWWVHISAGVLHFIRSPRLPAMFNLW</sequence>
<evidence type="ECO:0000313" key="9">
    <source>
        <dbReference type="Proteomes" id="UP000094893"/>
    </source>
</evidence>
<evidence type="ECO:0000256" key="3">
    <source>
        <dbReference type="ARBA" id="ARBA00022692"/>
    </source>
</evidence>
<dbReference type="InterPro" id="IPR011577">
    <property type="entry name" value="Cyt_b561_bac/Ni-Hgenase"/>
</dbReference>
<feature type="transmembrane region" description="Helical" evidence="6">
    <location>
        <begin position="159"/>
        <end position="180"/>
    </location>
</feature>
<dbReference type="Pfam" id="PF01292">
    <property type="entry name" value="Ni_hydr_CYTB"/>
    <property type="match status" value="1"/>
</dbReference>
<evidence type="ECO:0000259" key="7">
    <source>
        <dbReference type="Pfam" id="PF01292"/>
    </source>
</evidence>
<evidence type="ECO:0000256" key="4">
    <source>
        <dbReference type="ARBA" id="ARBA00022989"/>
    </source>
</evidence>
<dbReference type="EMBL" id="LWSA01000274">
    <property type="protein sequence ID" value="OCX68921.1"/>
    <property type="molecule type" value="Genomic_DNA"/>
</dbReference>
<comment type="caution">
    <text evidence="8">The sequence shown here is derived from an EMBL/GenBank/DDBJ whole genome shotgun (WGS) entry which is preliminary data.</text>
</comment>